<evidence type="ECO:0000313" key="3">
    <source>
        <dbReference type="EMBL" id="CAD9237352.1"/>
    </source>
</evidence>
<name>A0A6T6CN69_9RHOD</name>
<organism evidence="3">
    <name type="scientific">Compsopogon caeruleus</name>
    <dbReference type="NCBI Taxonomy" id="31354"/>
    <lineage>
        <taxon>Eukaryota</taxon>
        <taxon>Rhodophyta</taxon>
        <taxon>Compsopogonophyceae</taxon>
        <taxon>Compsopogonales</taxon>
        <taxon>Compsopogonaceae</taxon>
        <taxon>Compsopogon</taxon>
    </lineage>
</organism>
<evidence type="ECO:0000256" key="1">
    <source>
        <dbReference type="SAM" id="MobiDB-lite"/>
    </source>
</evidence>
<dbReference type="EMBL" id="HBGH01017071">
    <property type="protein sequence ID" value="CAD9237351.1"/>
    <property type="molecule type" value="Transcribed_RNA"/>
</dbReference>
<reference evidence="3" key="1">
    <citation type="submission" date="2021-01" db="EMBL/GenBank/DDBJ databases">
        <authorList>
            <person name="Corre E."/>
            <person name="Pelletier E."/>
            <person name="Niang G."/>
            <person name="Scheremetjew M."/>
            <person name="Finn R."/>
            <person name="Kale V."/>
            <person name="Holt S."/>
            <person name="Cochrane G."/>
            <person name="Meng A."/>
            <person name="Brown T."/>
            <person name="Cohen L."/>
        </authorList>
    </citation>
    <scope>NUCLEOTIDE SEQUENCE</scope>
    <source>
        <strain evidence="3">SAG 36.94</strain>
    </source>
</reference>
<dbReference type="EMBL" id="HBGH01017072">
    <property type="protein sequence ID" value="CAD9237352.1"/>
    <property type="molecule type" value="Transcribed_RNA"/>
</dbReference>
<sequence length="277" mass="30937">MRKDHVESSQKFTQGDGPNTLLVNSSKPTMPNVTIDDCLSDKLAGEFVSLQNSSAGGLIHKRSEEDETFLSYYDLPDLNSRSMSDFKSKSSFDFNLATEVSFDYLNTLKSSLEEDDRRKSLRSFLDREVPISSFRSIFFDDLDTEAGNNIIDSPSWVSGASGQLHRFPSTRSTRDNGGLSDPNAGELPDFDTTKRYSSLISRLGSRHFAMGLELCPSSLRRDISMESLRSRDDADISRRPSICIDDMKSNSAVSTFGMPLFRQNSGVSTDPFLRLPF</sequence>
<proteinExistence type="predicted"/>
<feature type="region of interest" description="Disordered" evidence="1">
    <location>
        <begin position="167"/>
        <end position="187"/>
    </location>
</feature>
<accession>A0A6T6CN69</accession>
<evidence type="ECO:0000313" key="2">
    <source>
        <dbReference type="EMBL" id="CAD9237351.1"/>
    </source>
</evidence>
<dbReference type="AlphaFoldDB" id="A0A6T6CN69"/>
<feature type="compositionally biased region" description="Polar residues" evidence="1">
    <location>
        <begin position="9"/>
        <end position="30"/>
    </location>
</feature>
<gene>
    <name evidence="2" type="ORF">CCAE0312_LOCUS9450</name>
    <name evidence="3" type="ORF">CCAE0312_LOCUS9451</name>
</gene>
<protein>
    <submittedName>
        <fullName evidence="3">Uncharacterized protein</fullName>
    </submittedName>
</protein>
<feature type="region of interest" description="Disordered" evidence="1">
    <location>
        <begin position="1"/>
        <end position="30"/>
    </location>
</feature>